<accession>H0QKV0</accession>
<dbReference type="STRING" id="1077972.ARGLB_039_00360"/>
<dbReference type="PROSITE" id="PS51502">
    <property type="entry name" value="S_R_A_B_BARREL"/>
    <property type="match status" value="1"/>
</dbReference>
<organism evidence="3 4">
    <name type="scientific">Arthrobacter globiformis (strain ATCC 8010 / DSM 20124 / JCM 1332 / NBRC 12137 / NCIMB 8907 / NRRL B-2979 / 168)</name>
    <dbReference type="NCBI Taxonomy" id="1077972"/>
    <lineage>
        <taxon>Bacteria</taxon>
        <taxon>Bacillati</taxon>
        <taxon>Actinomycetota</taxon>
        <taxon>Actinomycetes</taxon>
        <taxon>Micrococcales</taxon>
        <taxon>Micrococcaceae</taxon>
        <taxon>Arthrobacter</taxon>
    </lineage>
</organism>
<dbReference type="EMBL" id="BAEG01000039">
    <property type="protein sequence ID" value="GAB13451.1"/>
    <property type="molecule type" value="Genomic_DNA"/>
</dbReference>
<dbReference type="InterPro" id="IPR011008">
    <property type="entry name" value="Dimeric_a/b-barrel"/>
</dbReference>
<dbReference type="PANTHER" id="PTHR33178">
    <property type="match status" value="1"/>
</dbReference>
<dbReference type="PANTHER" id="PTHR33178:SF10">
    <property type="entry name" value="STRESS-RESPONSE A_B BARREL DOMAIN-CONTAINING PROTEIN"/>
    <property type="match status" value="1"/>
</dbReference>
<dbReference type="Gene3D" id="3.30.70.100">
    <property type="match status" value="1"/>
</dbReference>
<comment type="caution">
    <text evidence="3">The sequence shown here is derived from an EMBL/GenBank/DDBJ whole genome shotgun (WGS) entry which is preliminary data.</text>
</comment>
<sequence length="116" mass="12904">MSVPVPEMIRHTVLFQFKPGFPPADRQAWIDGLNNMAGKIPGMVSLSHGPDVLNTERSFDYAIVADFESVEDIAVYNTHPLHEPLKAYSFPNSRQILAVDFHLPDTTPAPIETTQS</sequence>
<dbReference type="SUPFAM" id="SSF54909">
    <property type="entry name" value="Dimeric alpha+beta barrel"/>
    <property type="match status" value="1"/>
</dbReference>
<evidence type="ECO:0000256" key="1">
    <source>
        <dbReference type="ARBA" id="ARBA00011738"/>
    </source>
</evidence>
<evidence type="ECO:0000259" key="2">
    <source>
        <dbReference type="PROSITE" id="PS51502"/>
    </source>
</evidence>
<proteinExistence type="predicted"/>
<evidence type="ECO:0000313" key="4">
    <source>
        <dbReference type="Proteomes" id="UP000003828"/>
    </source>
</evidence>
<comment type="subunit">
    <text evidence="1">Homodimer.</text>
</comment>
<gene>
    <name evidence="3" type="ORF">ARGLB_039_00360</name>
</gene>
<reference evidence="3 4" key="1">
    <citation type="submission" date="2011-12" db="EMBL/GenBank/DDBJ databases">
        <title>Whole genome shotgun sequence of Arthrobacter globiformis NBRC 12137.</title>
        <authorList>
            <person name="Miyazawa S."/>
            <person name="Hosoyama A."/>
            <person name="Tsuchikane K."/>
            <person name="Katsumata H."/>
            <person name="Yamazaki S."/>
            <person name="Fujita N."/>
        </authorList>
    </citation>
    <scope>NUCLEOTIDE SEQUENCE [LARGE SCALE GENOMIC DNA]</scope>
    <source>
        <strain evidence="3 4">NBRC 12137</strain>
    </source>
</reference>
<dbReference type="Proteomes" id="UP000003828">
    <property type="component" value="Unassembled WGS sequence"/>
</dbReference>
<dbReference type="Pfam" id="PF07876">
    <property type="entry name" value="Dabb"/>
    <property type="match status" value="1"/>
</dbReference>
<dbReference type="InterPro" id="IPR013097">
    <property type="entry name" value="Dabb"/>
</dbReference>
<dbReference type="eggNOG" id="ENOG5033KW9">
    <property type="taxonomic scope" value="Bacteria"/>
</dbReference>
<dbReference type="AlphaFoldDB" id="H0QKV0"/>
<feature type="domain" description="Stress-response A/B barrel" evidence="2">
    <location>
        <begin position="9"/>
        <end position="101"/>
    </location>
</feature>
<name>H0QKV0_ARTG1</name>
<dbReference type="InterPro" id="IPR044662">
    <property type="entry name" value="HS1/DABB1-like"/>
</dbReference>
<evidence type="ECO:0000313" key="3">
    <source>
        <dbReference type="EMBL" id="GAB13451.1"/>
    </source>
</evidence>
<keyword evidence="4" id="KW-1185">Reference proteome</keyword>
<protein>
    <recommendedName>
        <fullName evidence="2">Stress-response A/B barrel domain-containing protein</fullName>
    </recommendedName>
</protein>
<dbReference type="SMART" id="SM00886">
    <property type="entry name" value="Dabb"/>
    <property type="match status" value="1"/>
</dbReference>